<dbReference type="Proteomes" id="UP000614410">
    <property type="component" value="Unassembled WGS sequence"/>
</dbReference>
<feature type="domain" description="Glycosyltransferase 2-like" evidence="1">
    <location>
        <begin position="32"/>
        <end position="147"/>
    </location>
</feature>
<proteinExistence type="predicted"/>
<protein>
    <submittedName>
        <fullName evidence="2">Glycosyltransferase</fullName>
    </submittedName>
</protein>
<dbReference type="SUPFAM" id="SSF53448">
    <property type="entry name" value="Nucleotide-diphospho-sugar transferases"/>
    <property type="match status" value="1"/>
</dbReference>
<dbReference type="SUPFAM" id="SSF53756">
    <property type="entry name" value="UDP-Glycosyltransferase/glycogen phosphorylase"/>
    <property type="match status" value="1"/>
</dbReference>
<sequence>MGQRRAARSPTASVPAHLHGVRFKSLAAPLVSIVIPVHNHLQATIACLRAVYLNTNLSRVEVIVSDDASSDDTPSVLAGVDGLTVRRLDRNLGFLGAITAGIGVARGTYLHLLNNDTMVQPGWLDALLEAAESDPRIGAVGSKLIFPNGLLQEAGSIVWSDATGWNFGYGLDPAAPAFNVRRAADYCSAASLLVRRAAFDAVGGFDRRYTPAYYEDTDLCFSLRAAGHPVVYEPASVVVHEGSLSHGEPGAVVPQVHSKMSMEINRHIFAAKWASELARHWPSGTARGFRGGRIDRHPHVLVCDYFVPAHDRDSGGLRMSWILRLLAELGCRVTLLTESGLRRDPYMRDFQKLGIEVIYAPWTFADLAAERPGLYDLVILSRPSVGETFYEPVRLAFPAATVIYDTVDLHHVRQQRRLAVAGEEPDDAVLNERRRELRLMRSCDLVAAVSDDERREILLRVPSADVVVLPNVHDIPDDPPQGRAHRSGMVFIGGFDHTPNVDGVLWFVGEVLPLIRERWLGHLTILGSNPPEAVRRLGCSHVTITGYLADVDPFFRSAAVFVAPLRYGAGVKGKVGQAMSLGVPVVTTGVGGEGMGILDGAHALVRDHQKEFADAVVQLATDEVLWERISAGGLALIRGTMTPLCMRTRLRELLTRTTRHSLDERS</sequence>
<dbReference type="Pfam" id="PF13692">
    <property type="entry name" value="Glyco_trans_1_4"/>
    <property type="match status" value="1"/>
</dbReference>
<organism evidence="2 3">
    <name type="scientific">Candidatus Amunia macphersoniae</name>
    <dbReference type="NCBI Taxonomy" id="3127014"/>
    <lineage>
        <taxon>Bacteria</taxon>
        <taxon>Bacillati</taxon>
        <taxon>Candidatus Dormiibacterota</taxon>
        <taxon>Candidatus Dormibacteria</taxon>
        <taxon>Candidatus Aeolococcales</taxon>
        <taxon>Candidatus Aeolococcaceae</taxon>
        <taxon>Candidatus Amunia</taxon>
    </lineage>
</organism>
<evidence type="ECO:0000259" key="1">
    <source>
        <dbReference type="Pfam" id="PF00535"/>
    </source>
</evidence>
<dbReference type="InterPro" id="IPR001173">
    <property type="entry name" value="Glyco_trans_2-like"/>
</dbReference>
<dbReference type="PANTHER" id="PTHR43179:SF7">
    <property type="entry name" value="RHAMNOSYLTRANSFERASE WBBL"/>
    <property type="match status" value="1"/>
</dbReference>
<reference evidence="2 3" key="1">
    <citation type="submission" date="2020-10" db="EMBL/GenBank/DDBJ databases">
        <title>Ca. Dormibacterota MAGs.</title>
        <authorList>
            <person name="Montgomery K."/>
        </authorList>
    </citation>
    <scope>NUCLEOTIDE SEQUENCE [LARGE SCALE GENOMIC DNA]</scope>
    <source>
        <strain evidence="2">Mitchell_Peninsula_5</strain>
    </source>
</reference>
<dbReference type="CDD" id="cd04186">
    <property type="entry name" value="GT_2_like_c"/>
    <property type="match status" value="1"/>
</dbReference>
<evidence type="ECO:0000313" key="2">
    <source>
        <dbReference type="EMBL" id="MBJ7609779.1"/>
    </source>
</evidence>
<dbReference type="PANTHER" id="PTHR43179">
    <property type="entry name" value="RHAMNOSYLTRANSFERASE WBBL"/>
    <property type="match status" value="1"/>
</dbReference>
<name>A0A934KFW1_9BACT</name>
<gene>
    <name evidence="2" type="ORF">JF887_10195</name>
</gene>
<accession>A0A934KFW1</accession>
<dbReference type="AlphaFoldDB" id="A0A934KFW1"/>
<dbReference type="Gene3D" id="3.90.550.10">
    <property type="entry name" value="Spore Coat Polysaccharide Biosynthesis Protein SpsA, Chain A"/>
    <property type="match status" value="1"/>
</dbReference>
<dbReference type="Pfam" id="PF00535">
    <property type="entry name" value="Glycos_transf_2"/>
    <property type="match status" value="1"/>
</dbReference>
<evidence type="ECO:0000313" key="3">
    <source>
        <dbReference type="Proteomes" id="UP000614410"/>
    </source>
</evidence>
<dbReference type="InterPro" id="IPR029044">
    <property type="entry name" value="Nucleotide-diphossugar_trans"/>
</dbReference>
<dbReference type="EMBL" id="JAEKNN010000051">
    <property type="protein sequence ID" value="MBJ7609779.1"/>
    <property type="molecule type" value="Genomic_DNA"/>
</dbReference>
<dbReference type="CDD" id="cd03801">
    <property type="entry name" value="GT4_PimA-like"/>
    <property type="match status" value="1"/>
</dbReference>
<dbReference type="Gene3D" id="3.40.50.2000">
    <property type="entry name" value="Glycogen Phosphorylase B"/>
    <property type="match status" value="2"/>
</dbReference>
<comment type="caution">
    <text evidence="2">The sequence shown here is derived from an EMBL/GenBank/DDBJ whole genome shotgun (WGS) entry which is preliminary data.</text>
</comment>